<keyword evidence="2" id="KW-0808">Transferase</keyword>
<dbReference type="AlphaFoldDB" id="A0A1I2UVX9"/>
<dbReference type="Gene3D" id="3.40.1190.20">
    <property type="match status" value="1"/>
</dbReference>
<evidence type="ECO:0000259" key="4">
    <source>
        <dbReference type="Pfam" id="PF00294"/>
    </source>
</evidence>
<keyword evidence="6" id="KW-1185">Reference proteome</keyword>
<dbReference type="SUPFAM" id="SSF53613">
    <property type="entry name" value="Ribokinase-like"/>
    <property type="match status" value="1"/>
</dbReference>
<dbReference type="OrthoDB" id="9775849at2"/>
<dbReference type="InterPro" id="IPR011611">
    <property type="entry name" value="PfkB_dom"/>
</dbReference>
<accession>A0A1I2UVX9</accession>
<evidence type="ECO:0000313" key="5">
    <source>
        <dbReference type="EMBL" id="SFG79076.1"/>
    </source>
</evidence>
<dbReference type="PANTHER" id="PTHR43085">
    <property type="entry name" value="HEXOKINASE FAMILY MEMBER"/>
    <property type="match status" value="1"/>
</dbReference>
<evidence type="ECO:0000256" key="1">
    <source>
        <dbReference type="ARBA" id="ARBA00010688"/>
    </source>
</evidence>
<proteinExistence type="inferred from homology"/>
<dbReference type="EMBL" id="FOOY01000022">
    <property type="protein sequence ID" value="SFG79076.1"/>
    <property type="molecule type" value="Genomic_DNA"/>
</dbReference>
<sequence>MRFLGLGDNVVDIYESRQTMYPGGNALNFAVFARKLGFESAFLGAFGTDQIAEHVQSSAEAYGVDLSHCRTYEGENGYARVTLKDGDRIFLGSNRGGVLSQYGLTISNKDVDYLKTFDLIHCNINGFSDDALPSIHQLGIPISYDFSSEFTEEDIKRVAKYIDIACFSCSHLTEDELKNLASRVSGYGCECVLCTQGENGAFLFTEGHCYRQSAHYIKALDTMGAGDAFITCFLVHYYKELGNAAGKKEAITKALELAADFSAQQCLVEGSFGMGKKLDTTEE</sequence>
<dbReference type="InterPro" id="IPR029056">
    <property type="entry name" value="Ribokinase-like"/>
</dbReference>
<evidence type="ECO:0000313" key="6">
    <source>
        <dbReference type="Proteomes" id="UP000198752"/>
    </source>
</evidence>
<dbReference type="InterPro" id="IPR050306">
    <property type="entry name" value="PfkB_Carbo_kinase"/>
</dbReference>
<dbReference type="STRING" id="269670.SAMN02982927_02778"/>
<dbReference type="PANTHER" id="PTHR43085:SF41">
    <property type="entry name" value="FRUCTOSELYSINE 6-KINASE"/>
    <property type="match status" value="1"/>
</dbReference>
<evidence type="ECO:0000256" key="3">
    <source>
        <dbReference type="ARBA" id="ARBA00022777"/>
    </source>
</evidence>
<reference evidence="6" key="1">
    <citation type="submission" date="2016-10" db="EMBL/GenBank/DDBJ databases">
        <authorList>
            <person name="Varghese N."/>
            <person name="Submissions S."/>
        </authorList>
    </citation>
    <scope>NUCLEOTIDE SEQUENCE [LARGE SCALE GENOMIC DNA]</scope>
    <source>
        <strain evidence="6">ATCC 700379</strain>
    </source>
</reference>
<organism evidence="5 6">
    <name type="scientific">Sporolactobacillus nakayamae</name>
    <dbReference type="NCBI Taxonomy" id="269670"/>
    <lineage>
        <taxon>Bacteria</taxon>
        <taxon>Bacillati</taxon>
        <taxon>Bacillota</taxon>
        <taxon>Bacilli</taxon>
        <taxon>Bacillales</taxon>
        <taxon>Sporolactobacillaceae</taxon>
        <taxon>Sporolactobacillus</taxon>
    </lineage>
</organism>
<feature type="domain" description="Carbohydrate kinase PfkB" evidence="4">
    <location>
        <begin position="13"/>
        <end position="269"/>
    </location>
</feature>
<evidence type="ECO:0000256" key="2">
    <source>
        <dbReference type="ARBA" id="ARBA00022679"/>
    </source>
</evidence>
<dbReference type="Proteomes" id="UP000198752">
    <property type="component" value="Unassembled WGS sequence"/>
</dbReference>
<gene>
    <name evidence="5" type="ORF">SAMN02982927_02778</name>
</gene>
<name>A0A1I2UVX9_9BACL</name>
<dbReference type="GO" id="GO:0016301">
    <property type="term" value="F:kinase activity"/>
    <property type="evidence" value="ECO:0007669"/>
    <property type="project" value="UniProtKB-KW"/>
</dbReference>
<comment type="similarity">
    <text evidence="1">Belongs to the carbohydrate kinase PfkB family.</text>
</comment>
<dbReference type="RefSeq" id="WP_093673957.1">
    <property type="nucleotide sequence ID" value="NZ_FOOY01000022.1"/>
</dbReference>
<protein>
    <submittedName>
        <fullName evidence="5">Sugar or nucleoside kinase, ribokinase family</fullName>
    </submittedName>
</protein>
<dbReference type="Pfam" id="PF00294">
    <property type="entry name" value="PfkB"/>
    <property type="match status" value="1"/>
</dbReference>
<keyword evidence="3 5" id="KW-0418">Kinase</keyword>